<keyword evidence="1" id="KW-1017">Isopeptide bond</keyword>
<keyword evidence="5" id="KW-0391">Immunity</keyword>
<proteinExistence type="predicted"/>
<sequence length="151" mass="17082">MSIVCSAEDSFRNLISIFRPRVKMYMQVEPLLDHLFFLPAETKEQISRKITTCGNTSAAEMLLSTLEQGEWPLGWTQMFVEALERSGSPLAARYVKPTLTDLPSPSSETAHDECLHLLNLLQPTLVDKLLIIDVLDTCFEKGLLTVEDRNR</sequence>
<evidence type="ECO:0000313" key="9">
    <source>
        <dbReference type="Proteomes" id="UP001623349"/>
    </source>
</evidence>
<keyword evidence="6" id="KW-0051">Antiviral defense</keyword>
<dbReference type="Proteomes" id="UP001623349">
    <property type="component" value="Unassembled WGS sequence"/>
</dbReference>
<evidence type="ECO:0000256" key="2">
    <source>
        <dbReference type="ARBA" id="ARBA00022553"/>
    </source>
</evidence>
<keyword evidence="9" id="KW-1185">Reference proteome</keyword>
<accession>A0ABQ0EHS4</accession>
<dbReference type="InterPro" id="IPR031964">
    <property type="entry name" value="CARD_dom"/>
</dbReference>
<evidence type="ECO:0000256" key="6">
    <source>
        <dbReference type="ARBA" id="ARBA00023118"/>
    </source>
</evidence>
<dbReference type="EMBL" id="BAAFST010000002">
    <property type="protein sequence ID" value="GAB1286370.1"/>
    <property type="molecule type" value="Genomic_DNA"/>
</dbReference>
<reference evidence="8 9" key="1">
    <citation type="submission" date="2024-08" db="EMBL/GenBank/DDBJ databases">
        <title>The draft genome of Apodemus speciosus.</title>
        <authorList>
            <person name="Nabeshima K."/>
            <person name="Suzuki S."/>
            <person name="Onuma M."/>
        </authorList>
    </citation>
    <scope>NUCLEOTIDE SEQUENCE [LARGE SCALE GENOMIC DNA]</scope>
    <source>
        <strain evidence="8">IB14-021</strain>
    </source>
</reference>
<dbReference type="Pfam" id="PF16739">
    <property type="entry name" value="CARD_2"/>
    <property type="match status" value="1"/>
</dbReference>
<evidence type="ECO:0000256" key="4">
    <source>
        <dbReference type="ARBA" id="ARBA00022843"/>
    </source>
</evidence>
<organism evidence="8 9">
    <name type="scientific">Apodemus speciosus</name>
    <name type="common">Large Japanese field mouse</name>
    <dbReference type="NCBI Taxonomy" id="105296"/>
    <lineage>
        <taxon>Eukaryota</taxon>
        <taxon>Metazoa</taxon>
        <taxon>Chordata</taxon>
        <taxon>Craniata</taxon>
        <taxon>Vertebrata</taxon>
        <taxon>Euteleostomi</taxon>
        <taxon>Mammalia</taxon>
        <taxon>Eutheria</taxon>
        <taxon>Euarchontoglires</taxon>
        <taxon>Glires</taxon>
        <taxon>Rodentia</taxon>
        <taxon>Myomorpha</taxon>
        <taxon>Muroidea</taxon>
        <taxon>Muridae</taxon>
        <taxon>Murinae</taxon>
        <taxon>Apodemus</taxon>
    </lineage>
</organism>
<feature type="domain" description="Caspase recruitment" evidence="7">
    <location>
        <begin position="9"/>
        <end position="96"/>
    </location>
</feature>
<protein>
    <submittedName>
        <fullName evidence="8">Interferon-induced helicase C domain-containing protein 1</fullName>
    </submittedName>
</protein>
<name>A0ABQ0EHS4_APOSI</name>
<evidence type="ECO:0000259" key="7">
    <source>
        <dbReference type="Pfam" id="PF16739"/>
    </source>
</evidence>
<dbReference type="InterPro" id="IPR011029">
    <property type="entry name" value="DEATH-like_dom_sf"/>
</dbReference>
<evidence type="ECO:0000256" key="3">
    <source>
        <dbReference type="ARBA" id="ARBA00022588"/>
    </source>
</evidence>
<keyword evidence="8" id="KW-0067">ATP-binding</keyword>
<keyword evidence="3" id="KW-0399">Innate immunity</keyword>
<evidence type="ECO:0000256" key="1">
    <source>
        <dbReference type="ARBA" id="ARBA00022499"/>
    </source>
</evidence>
<keyword evidence="4" id="KW-0832">Ubl conjugation</keyword>
<keyword evidence="8" id="KW-0547">Nucleotide-binding</keyword>
<keyword evidence="2" id="KW-0597">Phosphoprotein</keyword>
<keyword evidence="8" id="KW-0378">Hydrolase</keyword>
<dbReference type="Gene3D" id="1.10.533.10">
    <property type="entry name" value="Death Domain, Fas"/>
    <property type="match status" value="1"/>
</dbReference>
<gene>
    <name evidence="8" type="ORF">APTSU1_000160000</name>
</gene>
<dbReference type="GO" id="GO:0004386">
    <property type="term" value="F:helicase activity"/>
    <property type="evidence" value="ECO:0007669"/>
    <property type="project" value="UniProtKB-KW"/>
</dbReference>
<evidence type="ECO:0000313" key="8">
    <source>
        <dbReference type="EMBL" id="GAB1286370.1"/>
    </source>
</evidence>
<evidence type="ECO:0000256" key="5">
    <source>
        <dbReference type="ARBA" id="ARBA00022859"/>
    </source>
</evidence>
<keyword evidence="8" id="KW-0347">Helicase</keyword>
<comment type="caution">
    <text evidence="8">The sequence shown here is derived from an EMBL/GenBank/DDBJ whole genome shotgun (WGS) entry which is preliminary data.</text>
</comment>